<accession>A0A653TVL6</accession>
<gene>
    <name evidence="1" type="ORF">MARI151_40070</name>
</gene>
<dbReference type="AlphaFoldDB" id="A0A653TVL6"/>
<proteinExistence type="predicted"/>
<dbReference type="Proteomes" id="UP000430202">
    <property type="component" value="Unassembled WGS sequence"/>
</dbReference>
<name>A0A653TVL6_9FLAO</name>
<reference evidence="1 2" key="1">
    <citation type="submission" date="2019-10" db="EMBL/GenBank/DDBJ databases">
        <authorList>
            <person name="Karimi E."/>
        </authorList>
    </citation>
    <scope>NUCLEOTIDE SEQUENCE [LARGE SCALE GENOMIC DNA]</scope>
    <source>
        <strain evidence="1">Maribacter sp. 151</strain>
    </source>
</reference>
<evidence type="ECO:0000313" key="1">
    <source>
        <dbReference type="EMBL" id="VXB85270.1"/>
    </source>
</evidence>
<dbReference type="RefSeq" id="WP_159303243.1">
    <property type="nucleotide sequence ID" value="NZ_LR733271.1"/>
</dbReference>
<keyword evidence="2" id="KW-1185">Reference proteome</keyword>
<protein>
    <submittedName>
        <fullName evidence="1">Uncharacterized protein</fullName>
    </submittedName>
</protein>
<organism evidence="1 2">
    <name type="scientific">Maribacter litoralis</name>
    <dbReference type="NCBI Taxonomy" id="2059726"/>
    <lineage>
        <taxon>Bacteria</taxon>
        <taxon>Pseudomonadati</taxon>
        <taxon>Bacteroidota</taxon>
        <taxon>Flavobacteriia</taxon>
        <taxon>Flavobacteriales</taxon>
        <taxon>Flavobacteriaceae</taxon>
        <taxon>Maribacter</taxon>
    </lineage>
</organism>
<evidence type="ECO:0000313" key="2">
    <source>
        <dbReference type="Proteomes" id="UP000430202"/>
    </source>
</evidence>
<dbReference type="EMBL" id="CABWLR010000004">
    <property type="protein sequence ID" value="VXB85270.1"/>
    <property type="molecule type" value="Genomic_DNA"/>
</dbReference>
<sequence length="166" mass="19210">MKSPVQLLFIVVFLLVFQSGHTQENIKNTHIVTTVFKAFKEQDENVLLKSLATKEEIDYLIPKIKESHPDESIPEADEIIEVFKTSATKNFKEIIERGSSFGVAWENIVLEKAEFEPNPHAKLDIERANITLVCASNDKKFLIILKKSYKIQDTWRLMDRMKFTLL</sequence>